<sequence>MKETGEFLKPTTCANEQYQEEESEEINQPMSRQVLLDKIREKKEVIGKLRCQPWNMNRKRRTLRLAQKYVAQHESR</sequence>
<evidence type="ECO:0000313" key="2">
    <source>
        <dbReference type="EMBL" id="VDM10386.1"/>
    </source>
</evidence>
<feature type="non-terminal residue" evidence="2">
    <location>
        <position position="76"/>
    </location>
</feature>
<accession>A0A3P7DTN3</accession>
<reference evidence="2 3" key="1">
    <citation type="submission" date="2018-11" db="EMBL/GenBank/DDBJ databases">
        <authorList>
            <consortium name="Pathogen Informatics"/>
        </authorList>
    </citation>
    <scope>NUCLEOTIDE SEQUENCE [LARGE SCALE GENOMIC DNA]</scope>
</reference>
<evidence type="ECO:0000256" key="1">
    <source>
        <dbReference type="SAM" id="MobiDB-lite"/>
    </source>
</evidence>
<name>A0A3P7DTN3_WUCBA</name>
<proteinExistence type="predicted"/>
<dbReference type="InParanoid" id="A0A3P7DTN3"/>
<organism evidence="2 3">
    <name type="scientific">Wuchereria bancrofti</name>
    <dbReference type="NCBI Taxonomy" id="6293"/>
    <lineage>
        <taxon>Eukaryota</taxon>
        <taxon>Metazoa</taxon>
        <taxon>Ecdysozoa</taxon>
        <taxon>Nematoda</taxon>
        <taxon>Chromadorea</taxon>
        <taxon>Rhabditida</taxon>
        <taxon>Spirurina</taxon>
        <taxon>Spiruromorpha</taxon>
        <taxon>Filarioidea</taxon>
        <taxon>Onchocercidae</taxon>
        <taxon>Wuchereria</taxon>
    </lineage>
</organism>
<dbReference type="AlphaFoldDB" id="A0A3P7DTN3"/>
<dbReference type="OrthoDB" id="5831905at2759"/>
<dbReference type="EMBL" id="UYWW01001367">
    <property type="protein sequence ID" value="VDM10386.1"/>
    <property type="molecule type" value="Genomic_DNA"/>
</dbReference>
<gene>
    <name evidence="2" type="ORF">WBA_LOCUS3772</name>
</gene>
<protein>
    <submittedName>
        <fullName evidence="2">Uncharacterized protein</fullName>
    </submittedName>
</protein>
<dbReference type="Proteomes" id="UP000270924">
    <property type="component" value="Unassembled WGS sequence"/>
</dbReference>
<keyword evidence="3" id="KW-1185">Reference proteome</keyword>
<evidence type="ECO:0000313" key="3">
    <source>
        <dbReference type="Proteomes" id="UP000270924"/>
    </source>
</evidence>
<feature type="region of interest" description="Disordered" evidence="1">
    <location>
        <begin position="1"/>
        <end position="27"/>
    </location>
</feature>